<evidence type="ECO:0008006" key="4">
    <source>
        <dbReference type="Google" id="ProtNLM"/>
    </source>
</evidence>
<dbReference type="RefSeq" id="WP_156442084.1">
    <property type="nucleotide sequence ID" value="NZ_JAUSVM010000001.1"/>
</dbReference>
<accession>A0ABU0GPC5</accession>
<organism evidence="2 3">
    <name type="scientific">Cellulomonas iranensis</name>
    <dbReference type="NCBI Taxonomy" id="76862"/>
    <lineage>
        <taxon>Bacteria</taxon>
        <taxon>Bacillati</taxon>
        <taxon>Actinomycetota</taxon>
        <taxon>Actinomycetes</taxon>
        <taxon>Micrococcales</taxon>
        <taxon>Cellulomonadaceae</taxon>
        <taxon>Cellulomonas</taxon>
    </lineage>
</organism>
<evidence type="ECO:0000256" key="1">
    <source>
        <dbReference type="SAM" id="Phobius"/>
    </source>
</evidence>
<keyword evidence="1" id="KW-1133">Transmembrane helix</keyword>
<evidence type="ECO:0000313" key="2">
    <source>
        <dbReference type="EMBL" id="MDQ0426427.1"/>
    </source>
</evidence>
<comment type="caution">
    <text evidence="2">The sequence shown here is derived from an EMBL/GenBank/DDBJ whole genome shotgun (WGS) entry which is preliminary data.</text>
</comment>
<sequence length="205" mass="20979">MPTPRPGRTAAVPHEGRDVAPAWQPTPAGDVLRFAAVPARLRTLALAVAAAVLAGGAVLTAAAVLLAGRDSAAGRLVVVAGALLLCLPLVAAVTLPFRWRTVPCTATAGEDALVVAIGDRTLRVAWDEVDDLAWRTGTEYARVVLRAGATRVSLLVGVARPLPGRAAALAPLGPGAVRALAAAGTAAGTRRPGHVRYRRVRPRAA</sequence>
<keyword evidence="3" id="KW-1185">Reference proteome</keyword>
<keyword evidence="1" id="KW-0812">Transmembrane</keyword>
<reference evidence="2 3" key="1">
    <citation type="submission" date="2023-07" db="EMBL/GenBank/DDBJ databases">
        <title>Sequencing the genomes of 1000 actinobacteria strains.</title>
        <authorList>
            <person name="Klenk H.-P."/>
        </authorList>
    </citation>
    <scope>NUCLEOTIDE SEQUENCE [LARGE SCALE GENOMIC DNA]</scope>
    <source>
        <strain evidence="2 3">DSM 14785</strain>
    </source>
</reference>
<keyword evidence="1" id="KW-0472">Membrane</keyword>
<dbReference type="EMBL" id="JAUSVM010000001">
    <property type="protein sequence ID" value="MDQ0426427.1"/>
    <property type="molecule type" value="Genomic_DNA"/>
</dbReference>
<evidence type="ECO:0000313" key="3">
    <source>
        <dbReference type="Proteomes" id="UP001240250"/>
    </source>
</evidence>
<protein>
    <recommendedName>
        <fullName evidence="4">YcxB-like protein domain-containing protein</fullName>
    </recommendedName>
</protein>
<feature type="transmembrane region" description="Helical" evidence="1">
    <location>
        <begin position="72"/>
        <end position="93"/>
    </location>
</feature>
<feature type="transmembrane region" description="Helical" evidence="1">
    <location>
        <begin position="43"/>
        <end position="66"/>
    </location>
</feature>
<name>A0ABU0GPC5_9CELL</name>
<gene>
    <name evidence="2" type="ORF">JO380_002808</name>
</gene>
<proteinExistence type="predicted"/>
<dbReference type="Proteomes" id="UP001240250">
    <property type="component" value="Unassembled WGS sequence"/>
</dbReference>